<dbReference type="Proteomes" id="UP000780801">
    <property type="component" value="Unassembled WGS sequence"/>
</dbReference>
<dbReference type="AlphaFoldDB" id="A0A9P6JW72"/>
<comment type="caution">
    <text evidence="1">The sequence shown here is derived from an EMBL/GenBank/DDBJ whole genome shotgun (WGS) entry which is preliminary data.</text>
</comment>
<reference evidence="1" key="1">
    <citation type="journal article" date="2020" name="Fungal Divers.">
        <title>Resolving the Mortierellaceae phylogeny through synthesis of multi-gene phylogenetics and phylogenomics.</title>
        <authorList>
            <person name="Vandepol N."/>
            <person name="Liber J."/>
            <person name="Desiro A."/>
            <person name="Na H."/>
            <person name="Kennedy M."/>
            <person name="Barry K."/>
            <person name="Grigoriev I.V."/>
            <person name="Miller A.N."/>
            <person name="O'Donnell K."/>
            <person name="Stajich J.E."/>
            <person name="Bonito G."/>
        </authorList>
    </citation>
    <scope>NUCLEOTIDE SEQUENCE</scope>
    <source>
        <strain evidence="1">KOD1015</strain>
    </source>
</reference>
<organism evidence="1 2">
    <name type="scientific">Lunasporangiospora selenospora</name>
    <dbReference type="NCBI Taxonomy" id="979761"/>
    <lineage>
        <taxon>Eukaryota</taxon>
        <taxon>Fungi</taxon>
        <taxon>Fungi incertae sedis</taxon>
        <taxon>Mucoromycota</taxon>
        <taxon>Mortierellomycotina</taxon>
        <taxon>Mortierellomycetes</taxon>
        <taxon>Mortierellales</taxon>
        <taxon>Mortierellaceae</taxon>
        <taxon>Lunasporangiospora</taxon>
    </lineage>
</organism>
<proteinExistence type="predicted"/>
<dbReference type="OrthoDB" id="2439563at2759"/>
<keyword evidence="2" id="KW-1185">Reference proteome</keyword>
<gene>
    <name evidence="1" type="ORF">BGW38_010289</name>
</gene>
<evidence type="ECO:0000313" key="2">
    <source>
        <dbReference type="Proteomes" id="UP000780801"/>
    </source>
</evidence>
<feature type="non-terminal residue" evidence="1">
    <location>
        <position position="155"/>
    </location>
</feature>
<accession>A0A9P6JW72</accession>
<sequence>MWEGHLYRKSLDAISSALDYILCPRTMQLKSQNANDKKLAREAQKAKANASLRGKRKHFKTTLSDLLDDLAAGLRSGNSEKAERCLALLDVKISKAPPPGIQQNRPKLDDTESNWVAGGITKNQDLISDEPTARDVKDLKGVFKMLIQSPAITEN</sequence>
<protein>
    <submittedName>
        <fullName evidence="1">Uncharacterized protein</fullName>
    </submittedName>
</protein>
<dbReference type="EMBL" id="JAABOA010008180">
    <property type="protein sequence ID" value="KAF9536147.1"/>
    <property type="molecule type" value="Genomic_DNA"/>
</dbReference>
<evidence type="ECO:0000313" key="1">
    <source>
        <dbReference type="EMBL" id="KAF9536147.1"/>
    </source>
</evidence>
<name>A0A9P6JW72_9FUNG</name>